<organism evidence="11 12">
    <name type="scientific">Ruthenibacterium lactatiformans</name>
    <dbReference type="NCBI Taxonomy" id="1550024"/>
    <lineage>
        <taxon>Bacteria</taxon>
        <taxon>Bacillati</taxon>
        <taxon>Bacillota</taxon>
        <taxon>Clostridia</taxon>
        <taxon>Eubacteriales</taxon>
        <taxon>Oscillospiraceae</taxon>
        <taxon>Ruthenibacterium</taxon>
    </lineage>
</organism>
<evidence type="ECO:0000313" key="12">
    <source>
        <dbReference type="Proteomes" id="UP000032483"/>
    </source>
</evidence>
<dbReference type="InterPro" id="IPR048279">
    <property type="entry name" value="MdtK-like"/>
</dbReference>
<feature type="transmembrane region" description="Helical" evidence="10">
    <location>
        <begin position="172"/>
        <end position="195"/>
    </location>
</feature>
<keyword evidence="12" id="KW-1185">Reference proteome</keyword>
<feature type="transmembrane region" description="Helical" evidence="10">
    <location>
        <begin position="140"/>
        <end position="160"/>
    </location>
</feature>
<dbReference type="GO" id="GO:0046677">
    <property type="term" value="P:response to antibiotic"/>
    <property type="evidence" value="ECO:0007669"/>
    <property type="project" value="UniProtKB-KW"/>
</dbReference>
<keyword evidence="7 10" id="KW-1133">Transmembrane helix</keyword>
<sequence>MKQSLDTRTKLLTQRPFSLMLELSIPAVLGMVVVGLYNMMDSIFVGQMVGDIQMGAVSVSYPFTLINAGSAAMLGVGSASVLSRAIGKKDNDTVKKIMGNLVAAVVILSVIYTVIGMVFTRQLLSLAGASDNILNYAEKYLRIIFAGSLLVNFFQSANMVIRGEGQLKKAMFIIASGAILNIILDPIFISILNPYGMGIEAAAYATVLSQFVQAAITVWYFKKKSRNVKIGRIRIDGPILRQVLAVGISALLMQVLTLVQQTVIYRVAANYGGETSQILLGAALRFWNFSFVPLWGISQGFQPAAGTNYGAKDYDRVKLLTKVFIAAATVLSLLFWIPAELLPEQVLSMFITTPGVAASGVTNFRIMFSTYILQGSFLIAVTLFQSLGKANKATWLVLFRQIILFIPLCVLLPMIGGLGIRGVWLAIALTDAVLVVITIAMMASEFRKMPRTLQALR</sequence>
<feature type="transmembrane region" description="Helical" evidence="10">
    <location>
        <begin position="201"/>
        <end position="221"/>
    </location>
</feature>
<dbReference type="Pfam" id="PF01554">
    <property type="entry name" value="MatE"/>
    <property type="match status" value="2"/>
</dbReference>
<dbReference type="GO" id="GO:0042910">
    <property type="term" value="F:xenobiotic transmembrane transporter activity"/>
    <property type="evidence" value="ECO:0007669"/>
    <property type="project" value="InterPro"/>
</dbReference>
<keyword evidence="9" id="KW-0046">Antibiotic resistance</keyword>
<reference evidence="11" key="1">
    <citation type="submission" date="2015-02" db="EMBL/GenBank/DDBJ databases">
        <title>A novel member of the family Ruminococcaceae isolated from human feces.</title>
        <authorList>
            <person name="Shkoporov A.N."/>
            <person name="Chaplin A.V."/>
            <person name="Motuzova O.V."/>
            <person name="Kafarskaia L.I."/>
            <person name="Khokhlova E.V."/>
            <person name="Efimov B.A."/>
        </authorList>
    </citation>
    <scope>NUCLEOTIDE SEQUENCE [LARGE SCALE GENOMIC DNA]</scope>
    <source>
        <strain evidence="11">585-1</strain>
    </source>
</reference>
<dbReference type="CDD" id="cd13143">
    <property type="entry name" value="MATE_MepA_like"/>
    <property type="match status" value="1"/>
</dbReference>
<feature type="transmembrane region" description="Helical" evidence="10">
    <location>
        <begin position="396"/>
        <end position="416"/>
    </location>
</feature>
<dbReference type="Proteomes" id="UP000032483">
    <property type="component" value="Unassembled WGS sequence"/>
</dbReference>
<dbReference type="PANTHER" id="PTHR43823:SF3">
    <property type="entry name" value="MULTIDRUG EXPORT PROTEIN MEPA"/>
    <property type="match status" value="1"/>
</dbReference>
<evidence type="ECO:0000256" key="10">
    <source>
        <dbReference type="SAM" id="Phobius"/>
    </source>
</evidence>
<dbReference type="RefSeq" id="WP_050005265.1">
    <property type="nucleotide sequence ID" value="NZ_JXXK01000010.1"/>
</dbReference>
<evidence type="ECO:0000256" key="3">
    <source>
        <dbReference type="ARBA" id="ARBA00022106"/>
    </source>
</evidence>
<dbReference type="NCBIfam" id="TIGR00797">
    <property type="entry name" value="matE"/>
    <property type="match status" value="1"/>
</dbReference>
<feature type="transmembrane region" description="Helical" evidence="10">
    <location>
        <begin position="364"/>
        <end position="384"/>
    </location>
</feature>
<evidence type="ECO:0000256" key="6">
    <source>
        <dbReference type="ARBA" id="ARBA00022692"/>
    </source>
</evidence>
<evidence type="ECO:0000256" key="9">
    <source>
        <dbReference type="ARBA" id="ARBA00023251"/>
    </source>
</evidence>
<evidence type="ECO:0000256" key="8">
    <source>
        <dbReference type="ARBA" id="ARBA00023136"/>
    </source>
</evidence>
<dbReference type="AlphaFoldDB" id="A0A0D8IZX5"/>
<feature type="transmembrane region" description="Helical" evidence="10">
    <location>
        <begin position="319"/>
        <end position="339"/>
    </location>
</feature>
<protein>
    <recommendedName>
        <fullName evidence="3">Multidrug export protein MepA</fullName>
    </recommendedName>
</protein>
<dbReference type="GO" id="GO:0015297">
    <property type="term" value="F:antiporter activity"/>
    <property type="evidence" value="ECO:0007669"/>
    <property type="project" value="InterPro"/>
</dbReference>
<name>A0A0D8IZX5_9FIRM</name>
<dbReference type="InterPro" id="IPR045070">
    <property type="entry name" value="MATE_MepA-like"/>
</dbReference>
<comment type="similarity">
    <text evidence="2">Belongs to the multi antimicrobial extrusion (MATE) (TC 2.A.66.1) family. MepA subfamily.</text>
</comment>
<evidence type="ECO:0000256" key="5">
    <source>
        <dbReference type="ARBA" id="ARBA00022475"/>
    </source>
</evidence>
<evidence type="ECO:0000256" key="7">
    <source>
        <dbReference type="ARBA" id="ARBA00022989"/>
    </source>
</evidence>
<evidence type="ECO:0000256" key="1">
    <source>
        <dbReference type="ARBA" id="ARBA00004651"/>
    </source>
</evidence>
<evidence type="ECO:0000256" key="4">
    <source>
        <dbReference type="ARBA" id="ARBA00022448"/>
    </source>
</evidence>
<dbReference type="InterPro" id="IPR002528">
    <property type="entry name" value="MATE_fam"/>
</dbReference>
<dbReference type="PATRIC" id="fig|1550024.3.peg.2001"/>
<feature type="transmembrane region" description="Helical" evidence="10">
    <location>
        <begin position="242"/>
        <end position="265"/>
    </location>
</feature>
<dbReference type="PANTHER" id="PTHR43823">
    <property type="entry name" value="SPORULATION PROTEIN YKVU"/>
    <property type="match status" value="1"/>
</dbReference>
<dbReference type="PIRSF" id="PIRSF006603">
    <property type="entry name" value="DinF"/>
    <property type="match status" value="1"/>
</dbReference>
<feature type="transmembrane region" description="Helical" evidence="10">
    <location>
        <begin position="21"/>
        <end position="40"/>
    </location>
</feature>
<dbReference type="GO" id="GO:0005886">
    <property type="term" value="C:plasma membrane"/>
    <property type="evidence" value="ECO:0007669"/>
    <property type="project" value="UniProtKB-SubCell"/>
</dbReference>
<comment type="caution">
    <text evidence="11">The sequence shown here is derived from an EMBL/GenBank/DDBJ whole genome shotgun (WGS) entry which is preliminary data.</text>
</comment>
<evidence type="ECO:0000256" key="2">
    <source>
        <dbReference type="ARBA" id="ARBA00008417"/>
    </source>
</evidence>
<keyword evidence="4" id="KW-0813">Transport</keyword>
<feature type="transmembrane region" description="Helical" evidence="10">
    <location>
        <begin position="277"/>
        <end position="298"/>
    </location>
</feature>
<evidence type="ECO:0000313" key="11">
    <source>
        <dbReference type="EMBL" id="KJF40059.1"/>
    </source>
</evidence>
<feature type="transmembrane region" description="Helical" evidence="10">
    <location>
        <begin position="60"/>
        <end position="85"/>
    </location>
</feature>
<dbReference type="GeneID" id="42856689"/>
<keyword evidence="8 10" id="KW-0472">Membrane</keyword>
<comment type="subcellular location">
    <subcellularLocation>
        <location evidence="1">Cell membrane</location>
        <topology evidence="1">Multi-pass membrane protein</topology>
    </subcellularLocation>
</comment>
<dbReference type="EMBL" id="JXXK01000010">
    <property type="protein sequence ID" value="KJF40059.1"/>
    <property type="molecule type" value="Genomic_DNA"/>
</dbReference>
<accession>A0A0D8IZX5</accession>
<keyword evidence="6 10" id="KW-0812">Transmembrane</keyword>
<dbReference type="InterPro" id="IPR051327">
    <property type="entry name" value="MATE_MepA_subfamily"/>
</dbReference>
<feature type="transmembrane region" description="Helical" evidence="10">
    <location>
        <begin position="97"/>
        <end position="120"/>
    </location>
</feature>
<feature type="transmembrane region" description="Helical" evidence="10">
    <location>
        <begin position="422"/>
        <end position="443"/>
    </location>
</feature>
<gene>
    <name evidence="11" type="ORF">TQ39_08805</name>
</gene>
<keyword evidence="5" id="KW-1003">Cell membrane</keyword>
<proteinExistence type="inferred from homology"/>